<feature type="compositionally biased region" description="Basic and acidic residues" evidence="1">
    <location>
        <begin position="44"/>
        <end position="63"/>
    </location>
</feature>
<keyword evidence="3" id="KW-1185">Reference proteome</keyword>
<gene>
    <name evidence="2" type="ORF">BOX15_Mlig025748g2</name>
</gene>
<protein>
    <submittedName>
        <fullName evidence="2">Uncharacterized protein</fullName>
    </submittedName>
</protein>
<feature type="region of interest" description="Disordered" evidence="1">
    <location>
        <begin position="44"/>
        <end position="82"/>
    </location>
</feature>
<feature type="non-terminal residue" evidence="2">
    <location>
        <position position="1"/>
    </location>
</feature>
<organism evidence="2 3">
    <name type="scientific">Macrostomum lignano</name>
    <dbReference type="NCBI Taxonomy" id="282301"/>
    <lineage>
        <taxon>Eukaryota</taxon>
        <taxon>Metazoa</taxon>
        <taxon>Spiralia</taxon>
        <taxon>Lophotrochozoa</taxon>
        <taxon>Platyhelminthes</taxon>
        <taxon>Rhabditophora</taxon>
        <taxon>Macrostomorpha</taxon>
        <taxon>Macrostomida</taxon>
        <taxon>Macrostomidae</taxon>
        <taxon>Macrostomum</taxon>
    </lineage>
</organism>
<comment type="caution">
    <text evidence="2">The sequence shown here is derived from an EMBL/GenBank/DDBJ whole genome shotgun (WGS) entry which is preliminary data.</text>
</comment>
<sequence length="254" mass="27370">DPEVSQLWQRHSRQLVDLALDYRATSVRLHSSTRQLRQDLKLALSKADDENKSTSEADSDHESYSSSSSSSSNESLSNNLESPDEAEISRLIRSHSRCLSIVNQLRNLSSTALTLAGRCEATLRLDQTAVACCPALPGGSLTRNQLIEAANFVAKAFEADSNEKSNQLTVLCHHGNQKAGLLAYHCLTFNVFKRVPPASAETVGELCLRVAFDLSAALSCSAAAADSKKRRTSASNTVGVDLSACVAAFRSLSQ</sequence>
<accession>A0A267GUC7</accession>
<name>A0A267GUC7_9PLAT</name>
<evidence type="ECO:0000313" key="3">
    <source>
        <dbReference type="Proteomes" id="UP000215902"/>
    </source>
</evidence>
<evidence type="ECO:0000313" key="2">
    <source>
        <dbReference type="EMBL" id="PAA89633.1"/>
    </source>
</evidence>
<proteinExistence type="predicted"/>
<evidence type="ECO:0000256" key="1">
    <source>
        <dbReference type="SAM" id="MobiDB-lite"/>
    </source>
</evidence>
<reference evidence="2 3" key="1">
    <citation type="submission" date="2017-06" db="EMBL/GenBank/DDBJ databases">
        <title>A platform for efficient transgenesis in Macrostomum lignano, a flatworm model organism for stem cell research.</title>
        <authorList>
            <person name="Berezikov E."/>
        </authorList>
    </citation>
    <scope>NUCLEOTIDE SEQUENCE [LARGE SCALE GENOMIC DNA]</scope>
    <source>
        <strain evidence="2">DV1</strain>
        <tissue evidence="2">Whole organism</tissue>
    </source>
</reference>
<feature type="compositionally biased region" description="Low complexity" evidence="1">
    <location>
        <begin position="64"/>
        <end position="81"/>
    </location>
</feature>
<dbReference type="Proteomes" id="UP000215902">
    <property type="component" value="Unassembled WGS sequence"/>
</dbReference>
<dbReference type="EMBL" id="NIVC01000143">
    <property type="protein sequence ID" value="PAA89633.1"/>
    <property type="molecule type" value="Genomic_DNA"/>
</dbReference>
<dbReference type="AlphaFoldDB" id="A0A267GUC7"/>